<dbReference type="PANTHER" id="PTHR43133">
    <property type="entry name" value="RNA POLYMERASE ECF-TYPE SIGMA FACTO"/>
    <property type="match status" value="1"/>
</dbReference>
<dbReference type="InterPro" id="IPR036388">
    <property type="entry name" value="WH-like_DNA-bd_sf"/>
</dbReference>
<evidence type="ECO:0000256" key="4">
    <source>
        <dbReference type="ARBA" id="ARBA00023125"/>
    </source>
</evidence>
<dbReference type="InterPro" id="IPR013249">
    <property type="entry name" value="RNA_pol_sigma70_r4_t2"/>
</dbReference>
<evidence type="ECO:0000259" key="6">
    <source>
        <dbReference type="Pfam" id="PF08281"/>
    </source>
</evidence>
<comment type="caution">
    <text evidence="7">The sequence shown here is derived from an EMBL/GenBank/DDBJ whole genome shotgun (WGS) entry which is preliminary data.</text>
</comment>
<dbReference type="Gene3D" id="1.10.1740.10">
    <property type="match status" value="1"/>
</dbReference>
<dbReference type="Pfam" id="PF08281">
    <property type="entry name" value="Sigma70_r4_2"/>
    <property type="match status" value="1"/>
</dbReference>
<dbReference type="RefSeq" id="WP_289386292.1">
    <property type="nucleotide sequence ID" value="NZ_JAUCBM010000002.1"/>
</dbReference>
<accession>A0ABW3V4X1</accession>
<sequence length="167" mass="19302">MPPMNAVFERIYVRERLRLKRLAARILGNAQDAEDILHDTYVKLSKRSLTENDSGLVVRTVTTLALDQLRSRKIHPDTAGYEPRYSEVSDLIQPERIIEARHELFALLDVINALPERRAQIFLLARVDGMTYQQIAHYLQLSLSTVEKEMAAAIAYCHKWQQMRGQK</sequence>
<keyword evidence="3" id="KW-0731">Sigma factor</keyword>
<dbReference type="SUPFAM" id="SSF88659">
    <property type="entry name" value="Sigma3 and sigma4 domains of RNA polymerase sigma factors"/>
    <property type="match status" value="1"/>
</dbReference>
<evidence type="ECO:0000256" key="5">
    <source>
        <dbReference type="ARBA" id="ARBA00023163"/>
    </source>
</evidence>
<keyword evidence="4" id="KW-0238">DNA-binding</keyword>
<evidence type="ECO:0000256" key="3">
    <source>
        <dbReference type="ARBA" id="ARBA00023082"/>
    </source>
</evidence>
<protein>
    <submittedName>
        <fullName evidence="7">RNA polymerase sigma factor</fullName>
    </submittedName>
</protein>
<keyword evidence="8" id="KW-1185">Reference proteome</keyword>
<dbReference type="InterPro" id="IPR013324">
    <property type="entry name" value="RNA_pol_sigma_r3/r4-like"/>
</dbReference>
<comment type="similarity">
    <text evidence="1">Belongs to the sigma-70 factor family. ECF subfamily.</text>
</comment>
<evidence type="ECO:0000313" key="7">
    <source>
        <dbReference type="EMBL" id="MFD1227601.1"/>
    </source>
</evidence>
<keyword evidence="2" id="KW-0805">Transcription regulation</keyword>
<dbReference type="Gene3D" id="1.10.10.10">
    <property type="entry name" value="Winged helix-like DNA-binding domain superfamily/Winged helix DNA-binding domain"/>
    <property type="match status" value="1"/>
</dbReference>
<reference evidence="8" key="1">
    <citation type="journal article" date="2019" name="Int. J. Syst. Evol. Microbiol.">
        <title>The Global Catalogue of Microorganisms (GCM) 10K type strain sequencing project: providing services to taxonomists for standard genome sequencing and annotation.</title>
        <authorList>
            <consortium name="The Broad Institute Genomics Platform"/>
            <consortium name="The Broad Institute Genome Sequencing Center for Infectious Disease"/>
            <person name="Wu L."/>
            <person name="Ma J."/>
        </authorList>
    </citation>
    <scope>NUCLEOTIDE SEQUENCE [LARGE SCALE GENOMIC DNA]</scope>
    <source>
        <strain evidence="8">CCUG 49584</strain>
    </source>
</reference>
<proteinExistence type="inferred from homology"/>
<feature type="domain" description="RNA polymerase sigma factor 70 region 4 type 2" evidence="6">
    <location>
        <begin position="105"/>
        <end position="154"/>
    </location>
</feature>
<organism evidence="7 8">
    <name type="scientific">Pseudochrobactrum kiredjianiae</name>
    <dbReference type="NCBI Taxonomy" id="386305"/>
    <lineage>
        <taxon>Bacteria</taxon>
        <taxon>Pseudomonadati</taxon>
        <taxon>Pseudomonadota</taxon>
        <taxon>Alphaproteobacteria</taxon>
        <taxon>Hyphomicrobiales</taxon>
        <taxon>Brucellaceae</taxon>
        <taxon>Pseudochrobactrum</taxon>
    </lineage>
</organism>
<dbReference type="SUPFAM" id="SSF88946">
    <property type="entry name" value="Sigma2 domain of RNA polymerase sigma factors"/>
    <property type="match status" value="1"/>
</dbReference>
<dbReference type="EMBL" id="JBHTMA010000037">
    <property type="protein sequence ID" value="MFD1227601.1"/>
    <property type="molecule type" value="Genomic_DNA"/>
</dbReference>
<evidence type="ECO:0000256" key="2">
    <source>
        <dbReference type="ARBA" id="ARBA00023015"/>
    </source>
</evidence>
<dbReference type="InterPro" id="IPR013325">
    <property type="entry name" value="RNA_pol_sigma_r2"/>
</dbReference>
<dbReference type="PANTHER" id="PTHR43133:SF8">
    <property type="entry name" value="RNA POLYMERASE SIGMA FACTOR HI_1459-RELATED"/>
    <property type="match status" value="1"/>
</dbReference>
<dbReference type="InterPro" id="IPR039425">
    <property type="entry name" value="RNA_pol_sigma-70-like"/>
</dbReference>
<evidence type="ECO:0000256" key="1">
    <source>
        <dbReference type="ARBA" id="ARBA00010641"/>
    </source>
</evidence>
<keyword evidence="5" id="KW-0804">Transcription</keyword>
<name>A0ABW3V4X1_9HYPH</name>
<evidence type="ECO:0000313" key="8">
    <source>
        <dbReference type="Proteomes" id="UP001597263"/>
    </source>
</evidence>
<dbReference type="NCBIfam" id="TIGR02937">
    <property type="entry name" value="sigma70-ECF"/>
    <property type="match status" value="1"/>
</dbReference>
<dbReference type="Proteomes" id="UP001597263">
    <property type="component" value="Unassembled WGS sequence"/>
</dbReference>
<gene>
    <name evidence="7" type="ORF">ACFQ35_10680</name>
</gene>
<dbReference type="InterPro" id="IPR014284">
    <property type="entry name" value="RNA_pol_sigma-70_dom"/>
</dbReference>